<dbReference type="GeneID" id="77806117"/>
<feature type="domain" description="C2H2-type" evidence="9">
    <location>
        <begin position="56"/>
        <end position="84"/>
    </location>
</feature>
<accession>A0ABY7C7W2</accession>
<evidence type="ECO:0000256" key="8">
    <source>
        <dbReference type="SAM" id="MobiDB-lite"/>
    </source>
</evidence>
<proteinExistence type="predicted"/>
<organism evidence="10 11">
    <name type="scientific">Puccinia triticina</name>
    <dbReference type="NCBI Taxonomy" id="208348"/>
    <lineage>
        <taxon>Eukaryota</taxon>
        <taxon>Fungi</taxon>
        <taxon>Dikarya</taxon>
        <taxon>Basidiomycota</taxon>
        <taxon>Pucciniomycotina</taxon>
        <taxon>Pucciniomycetes</taxon>
        <taxon>Pucciniales</taxon>
        <taxon>Pucciniaceae</taxon>
        <taxon>Puccinia</taxon>
    </lineage>
</organism>
<evidence type="ECO:0000256" key="6">
    <source>
        <dbReference type="ARBA" id="ARBA00023242"/>
    </source>
</evidence>
<dbReference type="EMBL" id="CP110421">
    <property type="protein sequence ID" value="WAQ80880.1"/>
    <property type="molecule type" value="Genomic_DNA"/>
</dbReference>
<dbReference type="RefSeq" id="XP_053016435.1">
    <property type="nucleotide sequence ID" value="XM_053165222.1"/>
</dbReference>
<evidence type="ECO:0000256" key="5">
    <source>
        <dbReference type="ARBA" id="ARBA00022833"/>
    </source>
</evidence>
<dbReference type="PROSITE" id="PS50157">
    <property type="entry name" value="ZINC_FINGER_C2H2_2"/>
    <property type="match status" value="4"/>
</dbReference>
<keyword evidence="2" id="KW-0479">Metal-binding</keyword>
<feature type="domain" description="C2H2-type" evidence="9">
    <location>
        <begin position="242"/>
        <end position="270"/>
    </location>
</feature>
<protein>
    <recommendedName>
        <fullName evidence="9">C2H2-type domain-containing protein</fullName>
    </recommendedName>
</protein>
<dbReference type="PANTHER" id="PTHR24394">
    <property type="entry name" value="ZINC FINGER PROTEIN"/>
    <property type="match status" value="1"/>
</dbReference>
<evidence type="ECO:0000313" key="11">
    <source>
        <dbReference type="Proteomes" id="UP001164743"/>
    </source>
</evidence>
<feature type="region of interest" description="Disordered" evidence="8">
    <location>
        <begin position="354"/>
        <end position="388"/>
    </location>
</feature>
<dbReference type="PROSITE" id="PS00028">
    <property type="entry name" value="ZINC_FINGER_C2H2_1"/>
    <property type="match status" value="4"/>
</dbReference>
<evidence type="ECO:0000256" key="1">
    <source>
        <dbReference type="ARBA" id="ARBA00004123"/>
    </source>
</evidence>
<dbReference type="SUPFAM" id="SSF57667">
    <property type="entry name" value="beta-beta-alpha zinc fingers"/>
    <property type="match status" value="2"/>
</dbReference>
<keyword evidence="3" id="KW-0677">Repeat</keyword>
<feature type="region of interest" description="Disordered" evidence="8">
    <location>
        <begin position="265"/>
        <end position="294"/>
    </location>
</feature>
<dbReference type="Proteomes" id="UP001164743">
    <property type="component" value="Chromosome 1A"/>
</dbReference>
<dbReference type="InterPro" id="IPR036236">
    <property type="entry name" value="Znf_C2H2_sf"/>
</dbReference>
<evidence type="ECO:0000256" key="2">
    <source>
        <dbReference type="ARBA" id="ARBA00022723"/>
    </source>
</evidence>
<name>A0ABY7C7W2_9BASI</name>
<comment type="subcellular location">
    <subcellularLocation>
        <location evidence="1">Nucleus</location>
    </subcellularLocation>
</comment>
<evidence type="ECO:0000259" key="9">
    <source>
        <dbReference type="PROSITE" id="PS50157"/>
    </source>
</evidence>
<feature type="domain" description="C2H2-type" evidence="9">
    <location>
        <begin position="25"/>
        <end position="52"/>
    </location>
</feature>
<evidence type="ECO:0000256" key="4">
    <source>
        <dbReference type="ARBA" id="ARBA00022771"/>
    </source>
</evidence>
<gene>
    <name evidence="10" type="ORF">PtA15_1A218</name>
</gene>
<dbReference type="SMART" id="SM00355">
    <property type="entry name" value="ZnF_C2H2"/>
    <property type="match status" value="4"/>
</dbReference>
<evidence type="ECO:0000313" key="10">
    <source>
        <dbReference type="EMBL" id="WAQ80880.1"/>
    </source>
</evidence>
<sequence length="388" mass="42594">MNITQQLEPDSLEHSLTPFRVGKNWACRICGRQFTRRFNCSTHERTHLDLKERAQFQCRLCERAFTRRHDLERHVHSVHPGHTVQRHSDRHDPLILAHPSDTDEPNNSNSLDRAQLSIAHPNDSRNEVRILMLEQPPPELAKPAPTDQLMLALSTPTSTPSTTALAPTGTVTATAILASGSIRGVSQAIERVPLQQISAYNPAREPIFKVDKKWACGTCGRVFVRRNNCKAHEATHRDIREHQCPTCARSFSRKHDLERHMSAVHPGVELVSDGGSSPADSGRRKRRKHEGPDEWTAIDPFILGLAGAAASAAGSVDSPSPRPRLAAVARVAPRSPAPPQQSIGHFNIFETFGPAVPPSPPSTTAGPDVTLLATDEPGDIQLDPRLLG</sequence>
<evidence type="ECO:0000256" key="7">
    <source>
        <dbReference type="PROSITE-ProRule" id="PRU00042"/>
    </source>
</evidence>
<feature type="domain" description="C2H2-type" evidence="9">
    <location>
        <begin position="214"/>
        <end position="241"/>
    </location>
</feature>
<keyword evidence="5" id="KW-0862">Zinc</keyword>
<dbReference type="Gene3D" id="3.30.160.60">
    <property type="entry name" value="Classic Zinc Finger"/>
    <property type="match status" value="2"/>
</dbReference>
<reference evidence="10" key="1">
    <citation type="submission" date="2022-10" db="EMBL/GenBank/DDBJ databases">
        <title>Puccinia triticina Genome sequencing and assembly.</title>
        <authorList>
            <person name="Li C."/>
        </authorList>
    </citation>
    <scope>NUCLEOTIDE SEQUENCE</scope>
    <source>
        <strain evidence="10">Pt15</strain>
    </source>
</reference>
<dbReference type="Pfam" id="PF00096">
    <property type="entry name" value="zf-C2H2"/>
    <property type="match status" value="2"/>
</dbReference>
<keyword evidence="4 7" id="KW-0863">Zinc-finger</keyword>
<dbReference type="PANTHER" id="PTHR24394:SF29">
    <property type="entry name" value="MYONEURIN"/>
    <property type="match status" value="1"/>
</dbReference>
<evidence type="ECO:0000256" key="3">
    <source>
        <dbReference type="ARBA" id="ARBA00022737"/>
    </source>
</evidence>
<keyword evidence="11" id="KW-1185">Reference proteome</keyword>
<dbReference type="InterPro" id="IPR013087">
    <property type="entry name" value="Znf_C2H2_type"/>
</dbReference>
<keyword evidence="6" id="KW-0539">Nucleus</keyword>